<protein>
    <recommendedName>
        <fullName evidence="2">histidine kinase</fullName>
        <ecNumber evidence="2">2.7.13.3</ecNumber>
    </recommendedName>
</protein>
<feature type="domain" description="Histidine kinase" evidence="9">
    <location>
        <begin position="339"/>
        <end position="560"/>
    </location>
</feature>
<keyword evidence="12" id="KW-1185">Reference proteome</keyword>
<keyword evidence="4" id="KW-0808">Transferase</keyword>
<dbReference type="Pfam" id="PF00512">
    <property type="entry name" value="HisKA"/>
    <property type="match status" value="1"/>
</dbReference>
<dbReference type="SUPFAM" id="SSF52172">
    <property type="entry name" value="CheY-like"/>
    <property type="match status" value="1"/>
</dbReference>
<evidence type="ECO:0000256" key="3">
    <source>
        <dbReference type="ARBA" id="ARBA00022553"/>
    </source>
</evidence>
<evidence type="ECO:0000259" key="10">
    <source>
        <dbReference type="PROSITE" id="PS50110"/>
    </source>
</evidence>
<organism evidence="11 12">
    <name type="scientific">Flavobacterium nackdongense</name>
    <dbReference type="NCBI Taxonomy" id="2547394"/>
    <lineage>
        <taxon>Bacteria</taxon>
        <taxon>Pseudomonadati</taxon>
        <taxon>Bacteroidota</taxon>
        <taxon>Flavobacteriia</taxon>
        <taxon>Flavobacteriales</taxon>
        <taxon>Flavobacteriaceae</taxon>
        <taxon>Flavobacterium</taxon>
    </lineage>
</organism>
<evidence type="ECO:0000256" key="6">
    <source>
        <dbReference type="ARBA" id="ARBA00023012"/>
    </source>
</evidence>
<evidence type="ECO:0000256" key="2">
    <source>
        <dbReference type="ARBA" id="ARBA00012438"/>
    </source>
</evidence>
<dbReference type="AlphaFoldDB" id="A0A4P6YCK6"/>
<accession>A0A4P6YCK6</accession>
<dbReference type="Pfam" id="PF00072">
    <property type="entry name" value="Response_reg"/>
    <property type="match status" value="1"/>
</dbReference>
<dbReference type="KEGG" id="fnk:E1750_05945"/>
<feature type="transmembrane region" description="Helical" evidence="8">
    <location>
        <begin position="250"/>
        <end position="268"/>
    </location>
</feature>
<dbReference type="EMBL" id="CP037933">
    <property type="protein sequence ID" value="QBN18367.1"/>
    <property type="molecule type" value="Genomic_DNA"/>
</dbReference>
<name>A0A4P6YCK6_9FLAO</name>
<dbReference type="EC" id="2.7.13.3" evidence="2"/>
<dbReference type="InterPro" id="IPR003661">
    <property type="entry name" value="HisK_dim/P_dom"/>
</dbReference>
<dbReference type="InterPro" id="IPR003594">
    <property type="entry name" value="HATPase_dom"/>
</dbReference>
<dbReference type="PANTHER" id="PTHR45339">
    <property type="entry name" value="HYBRID SIGNAL TRANSDUCTION HISTIDINE KINASE J"/>
    <property type="match status" value="1"/>
</dbReference>
<evidence type="ECO:0000313" key="11">
    <source>
        <dbReference type="EMBL" id="QBN18367.1"/>
    </source>
</evidence>
<dbReference type="SMART" id="SM00387">
    <property type="entry name" value="HATPase_c"/>
    <property type="match status" value="1"/>
</dbReference>
<feature type="modified residue" description="4-aspartylphosphate" evidence="7">
    <location>
        <position position="633"/>
    </location>
</feature>
<dbReference type="Gene3D" id="3.30.565.10">
    <property type="entry name" value="Histidine kinase-like ATPase, C-terminal domain"/>
    <property type="match status" value="1"/>
</dbReference>
<keyword evidence="3 7" id="KW-0597">Phosphoprotein</keyword>
<dbReference type="PROSITE" id="PS50110">
    <property type="entry name" value="RESPONSE_REGULATORY"/>
    <property type="match status" value="1"/>
</dbReference>
<dbReference type="RefSeq" id="WP_133275894.1">
    <property type="nucleotide sequence ID" value="NZ_CP037933.1"/>
</dbReference>
<comment type="catalytic activity">
    <reaction evidence="1">
        <text>ATP + protein L-histidine = ADP + protein N-phospho-L-histidine.</text>
        <dbReference type="EC" id="2.7.13.3"/>
    </reaction>
</comment>
<dbReference type="InterPro" id="IPR036097">
    <property type="entry name" value="HisK_dim/P_sf"/>
</dbReference>
<dbReference type="InterPro" id="IPR004358">
    <property type="entry name" value="Sig_transdc_His_kin-like_C"/>
</dbReference>
<proteinExistence type="predicted"/>
<reference evidence="12" key="1">
    <citation type="submission" date="2019-03" db="EMBL/GenBank/DDBJ databases">
        <title>Flavobacterium sp.</title>
        <authorList>
            <person name="Kim H."/>
        </authorList>
    </citation>
    <scope>NUCLEOTIDE SEQUENCE [LARGE SCALE GENOMIC DNA]</scope>
    <source>
        <strain evidence="12">GS13</strain>
    </source>
</reference>
<dbReference type="Gene3D" id="3.40.50.2300">
    <property type="match status" value="1"/>
</dbReference>
<dbReference type="InterPro" id="IPR007892">
    <property type="entry name" value="CHASE4"/>
</dbReference>
<dbReference type="PANTHER" id="PTHR45339:SF1">
    <property type="entry name" value="HYBRID SIGNAL TRANSDUCTION HISTIDINE KINASE J"/>
    <property type="match status" value="1"/>
</dbReference>
<evidence type="ECO:0000256" key="5">
    <source>
        <dbReference type="ARBA" id="ARBA00022777"/>
    </source>
</evidence>
<gene>
    <name evidence="11" type="ORF">E1750_05945</name>
</gene>
<keyword evidence="8" id="KW-1133">Transmembrane helix</keyword>
<sequence>MKNFRDLNTYFKLLVLIISTSVLFFLLYVALYLYTAKQENNLYKTTQKQYYKEVSSIIQLNSKTPISTIIDITFWDELEKFTKTKDKNWYETYISSQFETYGVDYLGIYDIEGQFIIKTSNSKIKSSQFIPAEAMKKLYQSKLMQFYVQIPEGVVEVFGATIHPSDDPKKIKSKPSGYFFMAKLVDKNYCKILSDFSSSEVNLHPVNAIATVDEDVLEADVKLKDYKNSGLVFLEFTRPFNLHFKNTKEILLILMLVSLINIVVYLYFARKWIYKPLKFITDFLETGNESSISSLKSEPGEFSYIGNLFEENNYQRKQLEISKEKAEESDRLKSSFLANLSHEIRTPMNAIVGFSDLLNDPNLSEEVRNEYLTIIQNCGINLVSIIEDLIEMSKIDSKQITPNIVSIDLESCIKELYETIKVTIPEGKDVDLHFVENKDGIGKNVLTDAIKLKQIIVNLISNAIKYTDKGSVTFGYQLNELNNTIVFSVKDTGLGIDKENLKVIFDRFRRIEDEFSVELSGLGLGLAISKAYVEMLGGTISVHSELKVGSVFTFTIPLQYDYSTPERNQFADPKVFEKSKGETILVAEDDNINFLLLKRILELKKYTVLRATNGEEAVELCRLNSEIHLVFMDIKMPVLNGFEAFKMIHALHPNLPVIAQTAYASADDFEKIIQAGFTAYVSKPLDKEKIFDLVDSIFHHQ</sequence>
<keyword evidence="6" id="KW-0902">Two-component regulatory system</keyword>
<keyword evidence="8" id="KW-0812">Transmembrane</keyword>
<evidence type="ECO:0000256" key="4">
    <source>
        <dbReference type="ARBA" id="ARBA00022679"/>
    </source>
</evidence>
<dbReference type="InterPro" id="IPR005467">
    <property type="entry name" value="His_kinase_dom"/>
</dbReference>
<dbReference type="CDD" id="cd17546">
    <property type="entry name" value="REC_hyHK_CKI1_RcsC-like"/>
    <property type="match status" value="1"/>
</dbReference>
<dbReference type="PRINTS" id="PR00344">
    <property type="entry name" value="BCTRLSENSOR"/>
</dbReference>
<dbReference type="SUPFAM" id="SSF55874">
    <property type="entry name" value="ATPase domain of HSP90 chaperone/DNA topoisomerase II/histidine kinase"/>
    <property type="match status" value="1"/>
</dbReference>
<dbReference type="Gene3D" id="1.10.287.130">
    <property type="match status" value="1"/>
</dbReference>
<dbReference type="CDD" id="cd16922">
    <property type="entry name" value="HATPase_EvgS-ArcB-TorS-like"/>
    <property type="match status" value="1"/>
</dbReference>
<dbReference type="SMART" id="SM00388">
    <property type="entry name" value="HisKA"/>
    <property type="match status" value="1"/>
</dbReference>
<dbReference type="SMART" id="SM00448">
    <property type="entry name" value="REC"/>
    <property type="match status" value="1"/>
</dbReference>
<dbReference type="Proteomes" id="UP000291124">
    <property type="component" value="Chromosome"/>
</dbReference>
<evidence type="ECO:0000256" key="1">
    <source>
        <dbReference type="ARBA" id="ARBA00000085"/>
    </source>
</evidence>
<evidence type="ECO:0000259" key="9">
    <source>
        <dbReference type="PROSITE" id="PS50109"/>
    </source>
</evidence>
<dbReference type="GO" id="GO:0000155">
    <property type="term" value="F:phosphorelay sensor kinase activity"/>
    <property type="evidence" value="ECO:0007669"/>
    <property type="project" value="InterPro"/>
</dbReference>
<dbReference type="InterPro" id="IPR036890">
    <property type="entry name" value="HATPase_C_sf"/>
</dbReference>
<evidence type="ECO:0000256" key="7">
    <source>
        <dbReference type="PROSITE-ProRule" id="PRU00169"/>
    </source>
</evidence>
<evidence type="ECO:0000256" key="8">
    <source>
        <dbReference type="SAM" id="Phobius"/>
    </source>
</evidence>
<dbReference type="Pfam" id="PF02518">
    <property type="entry name" value="HATPase_c"/>
    <property type="match status" value="1"/>
</dbReference>
<dbReference type="Pfam" id="PF05228">
    <property type="entry name" value="CHASE4"/>
    <property type="match status" value="1"/>
</dbReference>
<dbReference type="FunFam" id="3.30.565.10:FF:000006">
    <property type="entry name" value="Sensor histidine kinase WalK"/>
    <property type="match status" value="1"/>
</dbReference>
<dbReference type="OrthoDB" id="9811889at2"/>
<keyword evidence="5" id="KW-0418">Kinase</keyword>
<dbReference type="InterPro" id="IPR011006">
    <property type="entry name" value="CheY-like_superfamily"/>
</dbReference>
<dbReference type="PROSITE" id="PS50109">
    <property type="entry name" value="HIS_KIN"/>
    <property type="match status" value="1"/>
</dbReference>
<evidence type="ECO:0000313" key="12">
    <source>
        <dbReference type="Proteomes" id="UP000291124"/>
    </source>
</evidence>
<dbReference type="InterPro" id="IPR001789">
    <property type="entry name" value="Sig_transdc_resp-reg_receiver"/>
</dbReference>
<dbReference type="CDD" id="cd00082">
    <property type="entry name" value="HisKA"/>
    <property type="match status" value="1"/>
</dbReference>
<keyword evidence="8" id="KW-0472">Membrane</keyword>
<feature type="transmembrane region" description="Helical" evidence="8">
    <location>
        <begin position="12"/>
        <end position="34"/>
    </location>
</feature>
<feature type="domain" description="Response regulatory" evidence="10">
    <location>
        <begin position="583"/>
        <end position="698"/>
    </location>
</feature>
<dbReference type="SUPFAM" id="SSF47384">
    <property type="entry name" value="Homodimeric domain of signal transducing histidine kinase"/>
    <property type="match status" value="1"/>
</dbReference>